<evidence type="ECO:0000313" key="4">
    <source>
        <dbReference type="Proteomes" id="UP001156664"/>
    </source>
</evidence>
<feature type="compositionally biased region" description="Polar residues" evidence="1">
    <location>
        <begin position="152"/>
        <end position="171"/>
    </location>
</feature>
<gene>
    <name evidence="3" type="ORF">GCM10007875_01990</name>
</gene>
<dbReference type="Proteomes" id="UP001156664">
    <property type="component" value="Unassembled WGS sequence"/>
</dbReference>
<proteinExistence type="predicted"/>
<evidence type="ECO:0000256" key="2">
    <source>
        <dbReference type="SAM" id="SignalP"/>
    </source>
</evidence>
<reference evidence="4" key="1">
    <citation type="journal article" date="2019" name="Int. J. Syst. Evol. Microbiol.">
        <title>The Global Catalogue of Microorganisms (GCM) 10K type strain sequencing project: providing services to taxonomists for standard genome sequencing and annotation.</title>
        <authorList>
            <consortium name="The Broad Institute Genomics Platform"/>
            <consortium name="The Broad Institute Genome Sequencing Center for Infectious Disease"/>
            <person name="Wu L."/>
            <person name="Ma J."/>
        </authorList>
    </citation>
    <scope>NUCLEOTIDE SEQUENCE [LARGE SCALE GENOMIC DNA]</scope>
    <source>
        <strain evidence="4">NBRC 105857</strain>
    </source>
</reference>
<accession>A0ABQ5YRP8</accession>
<dbReference type="EMBL" id="BSOJ01000004">
    <property type="protein sequence ID" value="GLR25112.1"/>
    <property type="molecule type" value="Genomic_DNA"/>
</dbReference>
<keyword evidence="2" id="KW-0732">Signal</keyword>
<keyword evidence="4" id="KW-1185">Reference proteome</keyword>
<organism evidence="3 4">
    <name type="scientific">Limnobacter litoralis</name>
    <dbReference type="NCBI Taxonomy" id="481366"/>
    <lineage>
        <taxon>Bacteria</taxon>
        <taxon>Pseudomonadati</taxon>
        <taxon>Pseudomonadota</taxon>
        <taxon>Betaproteobacteria</taxon>
        <taxon>Burkholderiales</taxon>
        <taxon>Burkholderiaceae</taxon>
        <taxon>Limnobacter</taxon>
    </lineage>
</organism>
<feature type="signal peptide" evidence="2">
    <location>
        <begin position="1"/>
        <end position="23"/>
    </location>
</feature>
<feature type="chain" id="PRO_5046614209" evidence="2">
    <location>
        <begin position="24"/>
        <end position="171"/>
    </location>
</feature>
<evidence type="ECO:0000313" key="3">
    <source>
        <dbReference type="EMBL" id="GLR25112.1"/>
    </source>
</evidence>
<dbReference type="RefSeq" id="WP_284279424.1">
    <property type="nucleotide sequence ID" value="NZ_BSOJ01000004.1"/>
</dbReference>
<feature type="region of interest" description="Disordered" evidence="1">
    <location>
        <begin position="149"/>
        <end position="171"/>
    </location>
</feature>
<name>A0ABQ5YRP8_9BURK</name>
<protein>
    <submittedName>
        <fullName evidence="3">Uncharacterized protein</fullName>
    </submittedName>
</protein>
<comment type="caution">
    <text evidence="3">The sequence shown here is derived from an EMBL/GenBank/DDBJ whole genome shotgun (WGS) entry which is preliminary data.</text>
</comment>
<evidence type="ECO:0000256" key="1">
    <source>
        <dbReference type="SAM" id="MobiDB-lite"/>
    </source>
</evidence>
<sequence>MRNTILITLLGAGLAFAAASTLAATTPAQTAPRQLMLDKTRAKFSAACEKAKGDRDSIDRQYINCECMPTQIYLLESDFPDGKDVPVDPFIDRVNYYVDICTAKLMKKTVASSCLKGGGDDKPNADRQAYCACVEKQVRSLSDQEIAKDLETQGNSDKQGRVQQALSACRP</sequence>